<reference evidence="10" key="1">
    <citation type="submission" date="2021-04" db="EMBL/GenBank/DDBJ databases">
        <title>Draft genome sequence data of methanotrophic Methylovulum sp. strain S1L and Methylomonas sp. strain S2AM isolated from boreal lake water columns.</title>
        <authorList>
            <person name="Rissanen A.J."/>
            <person name="Mangayil R."/>
            <person name="Svenning M.M."/>
            <person name="Khanongnuch R."/>
        </authorList>
    </citation>
    <scope>NUCLEOTIDE SEQUENCE</scope>
    <source>
        <strain evidence="10">S2AM</strain>
    </source>
</reference>
<accession>A0A975R9E6</accession>
<dbReference type="AlphaFoldDB" id="A0A975R9E6"/>
<dbReference type="Proteomes" id="UP000676649">
    <property type="component" value="Chromosome"/>
</dbReference>
<evidence type="ECO:0000256" key="7">
    <source>
        <dbReference type="ARBA" id="ARBA00023136"/>
    </source>
</evidence>
<keyword evidence="11" id="KW-1185">Reference proteome</keyword>
<proteinExistence type="inferred from homology"/>
<name>A0A975R9E6_9GAMM</name>
<evidence type="ECO:0000256" key="9">
    <source>
        <dbReference type="SAM" id="Phobius"/>
    </source>
</evidence>
<evidence type="ECO:0000313" key="11">
    <source>
        <dbReference type="Proteomes" id="UP000676649"/>
    </source>
</evidence>
<evidence type="ECO:0000256" key="1">
    <source>
        <dbReference type="ARBA" id="ARBA00004429"/>
    </source>
</evidence>
<evidence type="ECO:0000256" key="8">
    <source>
        <dbReference type="ARBA" id="ARBA00035655"/>
    </source>
</evidence>
<evidence type="ECO:0000256" key="6">
    <source>
        <dbReference type="ARBA" id="ARBA00022989"/>
    </source>
</evidence>
<keyword evidence="6 9" id="KW-1133">Transmembrane helix</keyword>
<dbReference type="PANTHER" id="PTHR30574">
    <property type="entry name" value="INNER MEMBRANE PROTEIN YEDE"/>
    <property type="match status" value="1"/>
</dbReference>
<dbReference type="PANTHER" id="PTHR30574:SF1">
    <property type="entry name" value="SULPHUR TRANSPORT DOMAIN-CONTAINING PROTEIN"/>
    <property type="match status" value="1"/>
</dbReference>
<protein>
    <submittedName>
        <fullName evidence="10">YeeE/YedE family protein</fullName>
    </submittedName>
</protein>
<comment type="similarity">
    <text evidence="8">Belongs to the TsuA/YedE (TC 9.B.102) family.</text>
</comment>
<dbReference type="EMBL" id="CP073754">
    <property type="protein sequence ID" value="QWF70203.1"/>
    <property type="molecule type" value="Genomic_DNA"/>
</dbReference>
<keyword evidence="4" id="KW-0997">Cell inner membrane</keyword>
<dbReference type="RefSeq" id="WP_215581134.1">
    <property type="nucleotide sequence ID" value="NZ_CP073754.1"/>
</dbReference>
<evidence type="ECO:0000313" key="10">
    <source>
        <dbReference type="EMBL" id="QWF70203.1"/>
    </source>
</evidence>
<evidence type="ECO:0000256" key="2">
    <source>
        <dbReference type="ARBA" id="ARBA00022448"/>
    </source>
</evidence>
<evidence type="ECO:0000256" key="4">
    <source>
        <dbReference type="ARBA" id="ARBA00022519"/>
    </source>
</evidence>
<sequence>MADITVLAALTGGGIIGAASALLLAGHRRVAGISGIAAGVLPPWGKESIWRFWFLAGLIISGPLYRLIGLVVPVELQASWPVLAIAGLLVGYGSRLGGGCTSGHGVCGIARLSLRSLIATLVFMTTAGITVYLVRHVLSGVW</sequence>
<feature type="transmembrane region" description="Helical" evidence="9">
    <location>
        <begin position="6"/>
        <end position="25"/>
    </location>
</feature>
<feature type="transmembrane region" description="Helical" evidence="9">
    <location>
        <begin position="117"/>
        <end position="138"/>
    </location>
</feature>
<evidence type="ECO:0000256" key="3">
    <source>
        <dbReference type="ARBA" id="ARBA00022475"/>
    </source>
</evidence>
<keyword evidence="2" id="KW-0813">Transport</keyword>
<comment type="subcellular location">
    <subcellularLocation>
        <location evidence="1">Cell inner membrane</location>
        <topology evidence="1">Multi-pass membrane protein</topology>
    </subcellularLocation>
</comment>
<dbReference type="GO" id="GO:0005886">
    <property type="term" value="C:plasma membrane"/>
    <property type="evidence" value="ECO:0007669"/>
    <property type="project" value="UniProtKB-SubCell"/>
</dbReference>
<keyword evidence="5 9" id="KW-0812">Transmembrane</keyword>
<feature type="transmembrane region" description="Helical" evidence="9">
    <location>
        <begin position="78"/>
        <end position="96"/>
    </location>
</feature>
<keyword evidence="7 9" id="KW-0472">Membrane</keyword>
<keyword evidence="3" id="KW-1003">Cell membrane</keyword>
<feature type="transmembrane region" description="Helical" evidence="9">
    <location>
        <begin position="52"/>
        <end position="72"/>
    </location>
</feature>
<gene>
    <name evidence="10" type="ORF">KEF85_12730</name>
</gene>
<evidence type="ECO:0000256" key="5">
    <source>
        <dbReference type="ARBA" id="ARBA00022692"/>
    </source>
</evidence>
<organism evidence="10 11">
    <name type="scientific">Methylomonas paludis</name>
    <dbReference type="NCBI Taxonomy" id="1173101"/>
    <lineage>
        <taxon>Bacteria</taxon>
        <taxon>Pseudomonadati</taxon>
        <taxon>Pseudomonadota</taxon>
        <taxon>Gammaproteobacteria</taxon>
        <taxon>Methylococcales</taxon>
        <taxon>Methylococcaceae</taxon>
        <taxon>Methylomonas</taxon>
    </lineage>
</organism>
<dbReference type="KEGG" id="mpad:KEF85_12730"/>
<dbReference type="InterPro" id="IPR007272">
    <property type="entry name" value="Sulf_transp_TsuA/YedE"/>
</dbReference>